<dbReference type="Proteomes" id="UP001401887">
    <property type="component" value="Unassembled WGS sequence"/>
</dbReference>
<dbReference type="Gene3D" id="3.30.420.10">
    <property type="entry name" value="Ribonuclease H-like superfamily/Ribonuclease H"/>
    <property type="match status" value="1"/>
</dbReference>
<sequence>MKVFYDTEFIEDGNTIDLISIGVVAEDGRELYLINNECDWERANDWVKEHVISKLTPRPENFVSREEIKARLLRFLGYHTQREWYEEQHGRPLALDFFEAHGIDPSQLAPPREKLELWGYYSAYDHVVLCQLFGPMIDLPKGMPMYTRDIKQWCVALGDPKLPEQGKGEHNALADARWNRQAWEFLRDFQAGPPRSSPSPEEADERPRHVIFKYSLSHGPGQVLELPQGATPVHVDVQGDTLQLWVRQPQCPEGGTTPRTFRVVATGQPFPATAHHIGTCQQGPYVWHVVELTDVTVVYEDGVMTDWYRS</sequence>
<dbReference type="SUPFAM" id="SSF53098">
    <property type="entry name" value="Ribonuclease H-like"/>
    <property type="match status" value="1"/>
</dbReference>
<accession>A0ABP9W8G0</accession>
<reference evidence="3 4" key="1">
    <citation type="submission" date="2024-02" db="EMBL/GenBank/DDBJ databases">
        <title>Deinococcus carri NBRC 110142.</title>
        <authorList>
            <person name="Ichikawa N."/>
            <person name="Katano-Makiyama Y."/>
            <person name="Hidaka K."/>
        </authorList>
    </citation>
    <scope>NUCLEOTIDE SEQUENCE [LARGE SCALE GENOMIC DNA]</scope>
    <source>
        <strain evidence="3 4">NBRC 110142</strain>
    </source>
</reference>
<dbReference type="EMBL" id="BAABRP010000009">
    <property type="protein sequence ID" value="GAA5513631.1"/>
    <property type="molecule type" value="Genomic_DNA"/>
</dbReference>
<comment type="caution">
    <text evidence="3">The sequence shown here is derived from an EMBL/GenBank/DDBJ whole genome shotgun (WGS) entry which is preliminary data.</text>
</comment>
<name>A0ABP9W8G0_9DEIO</name>
<evidence type="ECO:0000313" key="3">
    <source>
        <dbReference type="EMBL" id="GAA5513631.1"/>
    </source>
</evidence>
<proteinExistence type="predicted"/>
<evidence type="ECO:0000259" key="1">
    <source>
        <dbReference type="Pfam" id="PF16473"/>
    </source>
</evidence>
<protein>
    <submittedName>
        <fullName evidence="3">3'-5' exoribonuclease</fullName>
    </submittedName>
</protein>
<dbReference type="InterPro" id="IPR036397">
    <property type="entry name" value="RNaseH_sf"/>
</dbReference>
<feature type="domain" description="3'-5' exoribonuclease Rv2179c-like" evidence="1">
    <location>
        <begin position="2"/>
        <end position="185"/>
    </location>
</feature>
<keyword evidence="4" id="KW-1185">Reference proteome</keyword>
<dbReference type="Pfam" id="PF16473">
    <property type="entry name" value="Rv2179c-like"/>
    <property type="match status" value="1"/>
</dbReference>
<dbReference type="InterPro" id="IPR055776">
    <property type="entry name" value="DUF7352"/>
</dbReference>
<feature type="domain" description="DUF7352" evidence="2">
    <location>
        <begin position="209"/>
        <end position="293"/>
    </location>
</feature>
<dbReference type="InterPro" id="IPR012337">
    <property type="entry name" value="RNaseH-like_sf"/>
</dbReference>
<dbReference type="InterPro" id="IPR033390">
    <property type="entry name" value="Rv2179c-like"/>
</dbReference>
<gene>
    <name evidence="3" type="ORF">Dcar01_02375</name>
</gene>
<organism evidence="3 4">
    <name type="scientific">Deinococcus carri</name>
    <dbReference type="NCBI Taxonomy" id="1211323"/>
    <lineage>
        <taxon>Bacteria</taxon>
        <taxon>Thermotogati</taxon>
        <taxon>Deinococcota</taxon>
        <taxon>Deinococci</taxon>
        <taxon>Deinococcales</taxon>
        <taxon>Deinococcaceae</taxon>
        <taxon>Deinococcus</taxon>
    </lineage>
</organism>
<dbReference type="RefSeq" id="WP_345465393.1">
    <property type="nucleotide sequence ID" value="NZ_BAABRP010000009.1"/>
</dbReference>
<dbReference type="Pfam" id="PF24043">
    <property type="entry name" value="DUF7352"/>
    <property type="match status" value="1"/>
</dbReference>
<evidence type="ECO:0000313" key="4">
    <source>
        <dbReference type="Proteomes" id="UP001401887"/>
    </source>
</evidence>
<evidence type="ECO:0000259" key="2">
    <source>
        <dbReference type="Pfam" id="PF24043"/>
    </source>
</evidence>